<dbReference type="RefSeq" id="WP_247419432.1">
    <property type="nucleotide sequence ID" value="NZ_JALLGW010000002.1"/>
</dbReference>
<evidence type="ECO:0000256" key="3">
    <source>
        <dbReference type="ARBA" id="ARBA00022643"/>
    </source>
</evidence>
<dbReference type="InterPro" id="IPR012349">
    <property type="entry name" value="Split_barrel_FMN-bd"/>
</dbReference>
<dbReference type="EMBL" id="JBHSQH010000001">
    <property type="protein sequence ID" value="MFC5970407.1"/>
    <property type="molecule type" value="Genomic_DNA"/>
</dbReference>
<dbReference type="PANTHER" id="PTHR33798">
    <property type="entry name" value="FLAVOPROTEIN OXYGENASE"/>
    <property type="match status" value="1"/>
</dbReference>
<evidence type="ECO:0000256" key="4">
    <source>
        <dbReference type="ARBA" id="ARBA00038054"/>
    </source>
</evidence>
<dbReference type="GO" id="GO:0016491">
    <property type="term" value="F:oxidoreductase activity"/>
    <property type="evidence" value="ECO:0007669"/>
    <property type="project" value="UniProtKB-KW"/>
</dbReference>
<dbReference type="EC" id="1.5.1.-" evidence="6"/>
<protein>
    <submittedName>
        <fullName evidence="6">Flavin reductase family protein</fullName>
        <ecNumber evidence="6">1.5.1.-</ecNumber>
    </submittedName>
</protein>
<dbReference type="SUPFAM" id="SSF50475">
    <property type="entry name" value="FMN-binding split barrel"/>
    <property type="match status" value="1"/>
</dbReference>
<keyword evidence="7" id="KW-1185">Reference proteome</keyword>
<keyword evidence="6" id="KW-0560">Oxidoreductase</keyword>
<comment type="similarity">
    <text evidence="4">Belongs to the flavoredoxin family.</text>
</comment>
<dbReference type="Pfam" id="PF01613">
    <property type="entry name" value="Flavin_Reduct"/>
    <property type="match status" value="1"/>
</dbReference>
<evidence type="ECO:0000313" key="7">
    <source>
        <dbReference type="Proteomes" id="UP001596099"/>
    </source>
</evidence>
<name>A0ABD5RII9_9EURY</name>
<gene>
    <name evidence="6" type="ORF">ACFPYI_03605</name>
</gene>
<comment type="cofactor">
    <cofactor evidence="1">
        <name>FMN</name>
        <dbReference type="ChEBI" id="CHEBI:58210"/>
    </cofactor>
</comment>
<dbReference type="Gene3D" id="2.30.110.10">
    <property type="entry name" value="Electron Transport, Fmn-binding Protein, Chain A"/>
    <property type="match status" value="1"/>
</dbReference>
<reference evidence="6 7" key="1">
    <citation type="journal article" date="2019" name="Int. J. Syst. Evol. Microbiol.">
        <title>The Global Catalogue of Microorganisms (GCM) 10K type strain sequencing project: providing services to taxonomists for standard genome sequencing and annotation.</title>
        <authorList>
            <consortium name="The Broad Institute Genomics Platform"/>
            <consortium name="The Broad Institute Genome Sequencing Center for Infectious Disease"/>
            <person name="Wu L."/>
            <person name="Ma J."/>
        </authorList>
    </citation>
    <scope>NUCLEOTIDE SEQUENCE [LARGE SCALE GENOMIC DNA]</scope>
    <source>
        <strain evidence="6 7">CGMCC 1.12543</strain>
    </source>
</reference>
<dbReference type="SMART" id="SM00903">
    <property type="entry name" value="Flavin_Reduct"/>
    <property type="match status" value="1"/>
</dbReference>
<accession>A0ABD5RII9</accession>
<evidence type="ECO:0000259" key="5">
    <source>
        <dbReference type="SMART" id="SM00903"/>
    </source>
</evidence>
<proteinExistence type="inferred from homology"/>
<feature type="domain" description="Flavin reductase like" evidence="5">
    <location>
        <begin position="17"/>
        <end position="175"/>
    </location>
</feature>
<comment type="caution">
    <text evidence="6">The sequence shown here is derived from an EMBL/GenBank/DDBJ whole genome shotgun (WGS) entry which is preliminary data.</text>
</comment>
<keyword evidence="2" id="KW-0285">Flavoprotein</keyword>
<organism evidence="6 7">
    <name type="scientific">Halomarina salina</name>
    <dbReference type="NCBI Taxonomy" id="1872699"/>
    <lineage>
        <taxon>Archaea</taxon>
        <taxon>Methanobacteriati</taxon>
        <taxon>Methanobacteriota</taxon>
        <taxon>Stenosarchaea group</taxon>
        <taxon>Halobacteria</taxon>
        <taxon>Halobacteriales</taxon>
        <taxon>Natronomonadaceae</taxon>
        <taxon>Halomarina</taxon>
    </lineage>
</organism>
<keyword evidence="3" id="KW-0288">FMN</keyword>
<dbReference type="Proteomes" id="UP001596099">
    <property type="component" value="Unassembled WGS sequence"/>
</dbReference>
<sequence length="194" mass="21250">MEGAPEEFGSAYRLLGGVVVPRPIAWVGSYDAEGRANLAPYSFFNVVSPDPPVVYFAPGGTGEHRKDSANNAIESETFTVHVVTRDFAEAMNATSATLAPGEDEFEHAHLERVDATRVDAPRIADVPVVLECELYDTQEIGRQTLVFGEVVHAHVDDDLLTDGKPDVRKLDAVGRLAGSYYSTTEDRFRLERPD</sequence>
<evidence type="ECO:0000313" key="6">
    <source>
        <dbReference type="EMBL" id="MFC5970407.1"/>
    </source>
</evidence>
<evidence type="ECO:0000256" key="1">
    <source>
        <dbReference type="ARBA" id="ARBA00001917"/>
    </source>
</evidence>
<dbReference type="InterPro" id="IPR002563">
    <property type="entry name" value="Flavin_Rdtase-like_dom"/>
</dbReference>
<evidence type="ECO:0000256" key="2">
    <source>
        <dbReference type="ARBA" id="ARBA00022630"/>
    </source>
</evidence>
<dbReference type="PANTHER" id="PTHR33798:SF5">
    <property type="entry name" value="FLAVIN REDUCTASE LIKE DOMAIN-CONTAINING PROTEIN"/>
    <property type="match status" value="1"/>
</dbReference>
<dbReference type="AlphaFoldDB" id="A0ABD5RII9"/>